<name>A0ABM0GJP4_SACKO</name>
<feature type="compositionally biased region" description="Basic and acidic residues" evidence="1">
    <location>
        <begin position="200"/>
        <end position="224"/>
    </location>
</feature>
<evidence type="ECO:0000313" key="2">
    <source>
        <dbReference type="Proteomes" id="UP000694865"/>
    </source>
</evidence>
<accession>A0ABM0GJP4</accession>
<feature type="region of interest" description="Disordered" evidence="1">
    <location>
        <begin position="173"/>
        <end position="224"/>
    </location>
</feature>
<proteinExistence type="predicted"/>
<gene>
    <name evidence="3" type="primary">LOC100376096</name>
</gene>
<sequence>MPGEAHKIPQPRQHRAKVCIWDDLTVHQMDVISKTDSNEDIKGILCEIFGLDDYSQNPRSAILVDLYFFTIQYARENGFSKEQTAAFFSIVRKTHEMMIESPFGNVELCYGYFKELVLCHAVKRPPWSVDLFMPDQVKLITEYVVNTYFKHHKLYKYVFTPLVRLDLAITYEGVPETPPPSEAEDETKEETEAEDVIDGDTTKDEDELKTPEPELEKEESPKMKELRKIIQQHLSEEVEKLRISVDNQIQKSEETIQTKLTSVDGSGQAKRASSRTKKGK</sequence>
<evidence type="ECO:0000256" key="1">
    <source>
        <dbReference type="SAM" id="MobiDB-lite"/>
    </source>
</evidence>
<dbReference type="GeneID" id="100376096"/>
<evidence type="ECO:0000313" key="3">
    <source>
        <dbReference type="RefSeq" id="XP_002731341.1"/>
    </source>
</evidence>
<dbReference type="RefSeq" id="XP_002731341.1">
    <property type="nucleotide sequence ID" value="XM_002731295.2"/>
</dbReference>
<feature type="region of interest" description="Disordered" evidence="1">
    <location>
        <begin position="260"/>
        <end position="280"/>
    </location>
</feature>
<protein>
    <submittedName>
        <fullName evidence="3">Coiled-coil domain-containing protein C16orf93-like</fullName>
    </submittedName>
</protein>
<dbReference type="Pfam" id="PF14769">
    <property type="entry name" value="CLAMP"/>
    <property type="match status" value="1"/>
</dbReference>
<reference evidence="3" key="1">
    <citation type="submission" date="2025-08" db="UniProtKB">
        <authorList>
            <consortium name="RefSeq"/>
        </authorList>
    </citation>
    <scope>IDENTIFICATION</scope>
    <source>
        <tissue evidence="3">Testes</tissue>
    </source>
</reference>
<dbReference type="Proteomes" id="UP000694865">
    <property type="component" value="Unplaced"/>
</dbReference>
<feature type="compositionally biased region" description="Acidic residues" evidence="1">
    <location>
        <begin position="182"/>
        <end position="199"/>
    </location>
</feature>
<organism evidence="2 3">
    <name type="scientific">Saccoglossus kowalevskii</name>
    <name type="common">Acorn worm</name>
    <dbReference type="NCBI Taxonomy" id="10224"/>
    <lineage>
        <taxon>Eukaryota</taxon>
        <taxon>Metazoa</taxon>
        <taxon>Hemichordata</taxon>
        <taxon>Enteropneusta</taxon>
        <taxon>Harrimaniidae</taxon>
        <taxon>Saccoglossus</taxon>
    </lineage>
</organism>
<dbReference type="PANTHER" id="PTHR28457">
    <property type="entry name" value="COILED-COIL DOMAIN-CONTAINING PROTEIN 189"/>
    <property type="match status" value="1"/>
</dbReference>
<dbReference type="InterPro" id="IPR032727">
    <property type="entry name" value="CLAMP"/>
</dbReference>
<dbReference type="PANTHER" id="PTHR28457:SF1">
    <property type="entry name" value="CILIA- AND FLAGELLA-ASSOCIATED PROTEIN 119"/>
    <property type="match status" value="1"/>
</dbReference>
<keyword evidence="2" id="KW-1185">Reference proteome</keyword>